<sequence>MQSPPAVTAPTATIHRHDGSNAASQPDPAEPIVSFLRGYADERLNSRLIDERRGLPPSVVLELGKAGLLGLQVEREYGGRQLGHRDTFRVIEQVAAIDPNLTLLVAVHNAIGITPVRHFADRARKAEVLPVLARGAGLATIAASEPGAGSDLRAIATTARQLPDGGYLLNGDKSWISLGSWAGHVTVFAQLEAADGRPLGITGFLVEAGTPGFIPGEEILTLGMKGIPQNHIAIRDLRLPPGALLGAEGQGLAVAQSAFMAGRAFVGAVSLGAMKRCLQLAHRYASRRTVATGGLFDNGRTQQILSGNVAATHAVDALMGHMAGVLDRGAHLPDELYFAAKIMGSELMWRVVDSSVQMLGARGYLDTNIVGQYFRDYRLLRIFEGATEAVTVYLGSTVLKDPDGFCAMLAAQFGGSTAVDAVSRCLARLRVNRRGVDLSDQRNHHVLANAVGELAGWAVLAAVTASAGGRDVDTLTAEWCRERLYDTIRTTEQDPRPSELFPSDTISREITGYADVIGDTEQTLPGEASHLDSLLAR</sequence>
<dbReference type="SUPFAM" id="SSF56645">
    <property type="entry name" value="Acyl-CoA dehydrogenase NM domain-like"/>
    <property type="match status" value="1"/>
</dbReference>
<evidence type="ECO:0000256" key="3">
    <source>
        <dbReference type="ARBA" id="ARBA00022630"/>
    </source>
</evidence>
<dbReference type="InterPro" id="IPR006091">
    <property type="entry name" value="Acyl-CoA_Oxase/DH_mid-dom"/>
</dbReference>
<dbReference type="Pfam" id="PF00441">
    <property type="entry name" value="Acyl-CoA_dh_1"/>
    <property type="match status" value="1"/>
</dbReference>
<dbReference type="Gene3D" id="1.20.140.10">
    <property type="entry name" value="Butyryl-CoA Dehydrogenase, subunit A, domain 3"/>
    <property type="match status" value="1"/>
</dbReference>
<dbReference type="Pfam" id="PF02771">
    <property type="entry name" value="Acyl-CoA_dh_N"/>
    <property type="match status" value="1"/>
</dbReference>
<dbReference type="GO" id="GO:0003995">
    <property type="term" value="F:acyl-CoA dehydrogenase activity"/>
    <property type="evidence" value="ECO:0007669"/>
    <property type="project" value="TreeGrafter"/>
</dbReference>
<comment type="similarity">
    <text evidence="2 5">Belongs to the acyl-CoA dehydrogenase family.</text>
</comment>
<evidence type="ECO:0000313" key="11">
    <source>
        <dbReference type="Proteomes" id="UP000552097"/>
    </source>
</evidence>
<dbReference type="InterPro" id="IPR046373">
    <property type="entry name" value="Acyl-CoA_Oxase/DH_mid-dom_sf"/>
</dbReference>
<protein>
    <submittedName>
        <fullName evidence="10">Alkylation response protein AidB-like acyl-CoA dehydrogenase</fullName>
    </submittedName>
</protein>
<comment type="cofactor">
    <cofactor evidence="1 5">
        <name>FAD</name>
        <dbReference type="ChEBI" id="CHEBI:57692"/>
    </cofactor>
</comment>
<dbReference type="Gene3D" id="1.10.540.10">
    <property type="entry name" value="Acyl-CoA dehydrogenase/oxidase, N-terminal domain"/>
    <property type="match status" value="1"/>
</dbReference>
<dbReference type="CDD" id="cd00567">
    <property type="entry name" value="ACAD"/>
    <property type="match status" value="1"/>
</dbReference>
<keyword evidence="3 5" id="KW-0285">Flavoprotein</keyword>
<dbReference type="PANTHER" id="PTHR43884:SF9">
    <property type="entry name" value="COMPLEX I ASSEMBLY FACTOR ACAD9, MITOCHONDRIAL"/>
    <property type="match status" value="1"/>
</dbReference>
<evidence type="ECO:0000259" key="7">
    <source>
        <dbReference type="Pfam" id="PF00441"/>
    </source>
</evidence>
<evidence type="ECO:0000256" key="5">
    <source>
        <dbReference type="RuleBase" id="RU362125"/>
    </source>
</evidence>
<feature type="domain" description="Acyl-CoA dehydrogenase/oxidase C-terminal" evidence="7">
    <location>
        <begin position="249"/>
        <end position="388"/>
    </location>
</feature>
<accession>A0A7W9HF33</accession>
<dbReference type="InterPro" id="IPR009075">
    <property type="entry name" value="AcylCo_DH/oxidase_C"/>
</dbReference>
<dbReference type="Pfam" id="PF02770">
    <property type="entry name" value="Acyl-CoA_dh_M"/>
    <property type="match status" value="1"/>
</dbReference>
<keyword evidence="5" id="KW-0560">Oxidoreductase</keyword>
<dbReference type="InterPro" id="IPR013786">
    <property type="entry name" value="AcylCoA_DH/ox_N"/>
</dbReference>
<dbReference type="PANTHER" id="PTHR43884">
    <property type="entry name" value="ACYL-COA DEHYDROGENASE"/>
    <property type="match status" value="1"/>
</dbReference>
<evidence type="ECO:0000259" key="8">
    <source>
        <dbReference type="Pfam" id="PF02770"/>
    </source>
</evidence>
<dbReference type="Proteomes" id="UP000552097">
    <property type="component" value="Unassembled WGS sequence"/>
</dbReference>
<dbReference type="RefSeq" id="WP_184916343.1">
    <property type="nucleotide sequence ID" value="NZ_JACHMO010000001.1"/>
</dbReference>
<organism evidence="10 11">
    <name type="scientific">Saccharothrix ecbatanensis</name>
    <dbReference type="NCBI Taxonomy" id="1105145"/>
    <lineage>
        <taxon>Bacteria</taxon>
        <taxon>Bacillati</taxon>
        <taxon>Actinomycetota</taxon>
        <taxon>Actinomycetes</taxon>
        <taxon>Pseudonocardiales</taxon>
        <taxon>Pseudonocardiaceae</taxon>
        <taxon>Saccharothrix</taxon>
    </lineage>
</organism>
<evidence type="ECO:0000259" key="9">
    <source>
        <dbReference type="Pfam" id="PF02771"/>
    </source>
</evidence>
<proteinExistence type="inferred from homology"/>
<keyword evidence="11" id="KW-1185">Reference proteome</keyword>
<dbReference type="GO" id="GO:0050660">
    <property type="term" value="F:flavin adenine dinucleotide binding"/>
    <property type="evidence" value="ECO:0007669"/>
    <property type="project" value="InterPro"/>
</dbReference>
<dbReference type="Gene3D" id="2.40.110.10">
    <property type="entry name" value="Butyryl-CoA Dehydrogenase, subunit A, domain 2"/>
    <property type="match status" value="1"/>
</dbReference>
<dbReference type="InterPro" id="IPR037069">
    <property type="entry name" value="AcylCoA_DH/ox_N_sf"/>
</dbReference>
<comment type="caution">
    <text evidence="10">The sequence shown here is derived from an EMBL/GenBank/DDBJ whole genome shotgun (WGS) entry which is preliminary data.</text>
</comment>
<dbReference type="InterPro" id="IPR009100">
    <property type="entry name" value="AcylCoA_DH/oxidase_NM_dom_sf"/>
</dbReference>
<dbReference type="InterPro" id="IPR036250">
    <property type="entry name" value="AcylCo_DH-like_C"/>
</dbReference>
<keyword evidence="4 5" id="KW-0274">FAD</keyword>
<dbReference type="EMBL" id="JACHMO010000001">
    <property type="protein sequence ID" value="MBB5801030.1"/>
    <property type="molecule type" value="Genomic_DNA"/>
</dbReference>
<gene>
    <name evidence="10" type="ORF">F4560_000798</name>
</gene>
<feature type="region of interest" description="Disordered" evidence="6">
    <location>
        <begin position="1"/>
        <end position="29"/>
    </location>
</feature>
<evidence type="ECO:0000256" key="6">
    <source>
        <dbReference type="SAM" id="MobiDB-lite"/>
    </source>
</evidence>
<evidence type="ECO:0000313" key="10">
    <source>
        <dbReference type="EMBL" id="MBB5801030.1"/>
    </source>
</evidence>
<reference evidence="10 11" key="1">
    <citation type="submission" date="2020-08" db="EMBL/GenBank/DDBJ databases">
        <title>Sequencing the genomes of 1000 actinobacteria strains.</title>
        <authorList>
            <person name="Klenk H.-P."/>
        </authorList>
    </citation>
    <scope>NUCLEOTIDE SEQUENCE [LARGE SCALE GENOMIC DNA]</scope>
    <source>
        <strain evidence="10 11">DSM 45486</strain>
    </source>
</reference>
<feature type="domain" description="Acyl-CoA dehydrogenase/oxidase N-terminal" evidence="9">
    <location>
        <begin position="36"/>
        <end position="135"/>
    </location>
</feature>
<dbReference type="AlphaFoldDB" id="A0A7W9HF33"/>
<evidence type="ECO:0000256" key="4">
    <source>
        <dbReference type="ARBA" id="ARBA00022827"/>
    </source>
</evidence>
<evidence type="ECO:0000256" key="1">
    <source>
        <dbReference type="ARBA" id="ARBA00001974"/>
    </source>
</evidence>
<evidence type="ECO:0000256" key="2">
    <source>
        <dbReference type="ARBA" id="ARBA00009347"/>
    </source>
</evidence>
<dbReference type="SUPFAM" id="SSF47203">
    <property type="entry name" value="Acyl-CoA dehydrogenase C-terminal domain-like"/>
    <property type="match status" value="1"/>
</dbReference>
<feature type="domain" description="Acyl-CoA oxidase/dehydrogenase middle" evidence="8">
    <location>
        <begin position="141"/>
        <end position="236"/>
    </location>
</feature>
<name>A0A7W9HF33_9PSEU</name>